<keyword evidence="3" id="KW-0482">Metalloprotease</keyword>
<reference evidence="3 4" key="1">
    <citation type="journal article" date="2016" name="Int. J. Syst. Evol. Microbiol.">
        <title>Panacibacter ginsenosidivorans gen. nov., sp. nov., with ginsenoside converting activity isolated from soil of a ginseng field.</title>
        <authorList>
            <person name="Siddiqi M.Z."/>
            <person name="Muhammad Shafi S."/>
            <person name="Choi K.D."/>
            <person name="Im W.T."/>
        </authorList>
    </citation>
    <scope>NUCLEOTIDE SEQUENCE [LARGE SCALE GENOMIC DNA]</scope>
    <source>
        <strain evidence="3 4">Gsoil1550</strain>
    </source>
</reference>
<gene>
    <name evidence="3" type="ORF">FRZ67_20950</name>
</gene>
<dbReference type="Proteomes" id="UP000321533">
    <property type="component" value="Chromosome"/>
</dbReference>
<keyword evidence="3" id="KW-0378">Hydrolase</keyword>
<keyword evidence="1" id="KW-0472">Membrane</keyword>
<evidence type="ECO:0000313" key="3">
    <source>
        <dbReference type="EMBL" id="QEC69650.1"/>
    </source>
</evidence>
<evidence type="ECO:0000313" key="4">
    <source>
        <dbReference type="Proteomes" id="UP000321533"/>
    </source>
</evidence>
<dbReference type="GO" id="GO:0008237">
    <property type="term" value="F:metallopeptidase activity"/>
    <property type="evidence" value="ECO:0007669"/>
    <property type="project" value="UniProtKB-KW"/>
</dbReference>
<dbReference type="RefSeq" id="WP_147192526.1">
    <property type="nucleotide sequence ID" value="NZ_CP042435.1"/>
</dbReference>
<dbReference type="GO" id="GO:0006508">
    <property type="term" value="P:proteolysis"/>
    <property type="evidence" value="ECO:0007669"/>
    <property type="project" value="UniProtKB-KW"/>
</dbReference>
<keyword evidence="3" id="KW-0645">Protease</keyword>
<dbReference type="OrthoDB" id="7564474at2"/>
<feature type="transmembrane region" description="Helical" evidence="1">
    <location>
        <begin position="163"/>
        <end position="181"/>
    </location>
</feature>
<evidence type="ECO:0000256" key="1">
    <source>
        <dbReference type="SAM" id="Phobius"/>
    </source>
</evidence>
<dbReference type="GO" id="GO:0080120">
    <property type="term" value="P:CAAX-box protein maturation"/>
    <property type="evidence" value="ECO:0007669"/>
    <property type="project" value="UniProtKB-ARBA"/>
</dbReference>
<name>A0A5B8VE02_9BACT</name>
<feature type="transmembrane region" description="Helical" evidence="1">
    <location>
        <begin position="217"/>
        <end position="236"/>
    </location>
</feature>
<feature type="transmembrane region" description="Helical" evidence="1">
    <location>
        <begin position="68"/>
        <end position="93"/>
    </location>
</feature>
<proteinExistence type="predicted"/>
<keyword evidence="1" id="KW-1133">Transmembrane helix</keyword>
<accession>A0A5B8VE02</accession>
<keyword evidence="1" id="KW-0812">Transmembrane</keyword>
<dbReference type="Pfam" id="PF02517">
    <property type="entry name" value="Rce1-like"/>
    <property type="match status" value="1"/>
</dbReference>
<keyword evidence="4" id="KW-1185">Reference proteome</keyword>
<feature type="transmembrane region" description="Helical" evidence="1">
    <location>
        <begin position="29"/>
        <end position="47"/>
    </location>
</feature>
<dbReference type="EMBL" id="CP042435">
    <property type="protein sequence ID" value="QEC69650.1"/>
    <property type="molecule type" value="Genomic_DNA"/>
</dbReference>
<organism evidence="3 4">
    <name type="scientific">Panacibacter ginsenosidivorans</name>
    <dbReference type="NCBI Taxonomy" id="1813871"/>
    <lineage>
        <taxon>Bacteria</taxon>
        <taxon>Pseudomonadati</taxon>
        <taxon>Bacteroidota</taxon>
        <taxon>Chitinophagia</taxon>
        <taxon>Chitinophagales</taxon>
        <taxon>Chitinophagaceae</taxon>
        <taxon>Panacibacter</taxon>
    </lineage>
</organism>
<dbReference type="GO" id="GO:0004175">
    <property type="term" value="F:endopeptidase activity"/>
    <property type="evidence" value="ECO:0007669"/>
    <property type="project" value="UniProtKB-ARBA"/>
</dbReference>
<sequence>MKISKAYSFLSGFLILFFVYHFPEFFESFWVTAVFKIGFLLIAFFLARIQGWKGLGGYGLALSNKWHASLFCGLIIGVVFYFFSILLSVKFGFEKILSIESFPAILQALPIILFMTVFPSVAEDILTRGYLYAHIKNVPPGMWAFISTSVYVLNHIWRLGDGIAVLSYLFLLGLVLAYAVLLNKSLWFAFGIHWGANVAFELSNACLKLEEKDNGTNATWMLALIWALLFLILLLMHSRKQTK</sequence>
<feature type="transmembrane region" description="Helical" evidence="1">
    <location>
        <begin position="7"/>
        <end position="23"/>
    </location>
</feature>
<evidence type="ECO:0000259" key="2">
    <source>
        <dbReference type="Pfam" id="PF02517"/>
    </source>
</evidence>
<feature type="transmembrane region" description="Helical" evidence="1">
    <location>
        <begin position="105"/>
        <end position="126"/>
    </location>
</feature>
<protein>
    <submittedName>
        <fullName evidence="3">CPBP family intramembrane metalloprotease</fullName>
    </submittedName>
</protein>
<dbReference type="AlphaFoldDB" id="A0A5B8VE02"/>
<dbReference type="InterPro" id="IPR003675">
    <property type="entry name" value="Rce1/LyrA-like_dom"/>
</dbReference>
<feature type="transmembrane region" description="Helical" evidence="1">
    <location>
        <begin position="138"/>
        <end position="157"/>
    </location>
</feature>
<dbReference type="KEGG" id="pgin:FRZ67_20950"/>
<feature type="domain" description="CAAX prenyl protease 2/Lysostaphin resistance protein A-like" evidence="2">
    <location>
        <begin position="108"/>
        <end position="198"/>
    </location>
</feature>